<evidence type="ECO:0000313" key="11">
    <source>
        <dbReference type="Proteomes" id="UP000634647"/>
    </source>
</evidence>
<dbReference type="EMBL" id="BNAB01000040">
    <property type="protein sequence ID" value="GHE06367.1"/>
    <property type="molecule type" value="Genomic_DNA"/>
</dbReference>
<proteinExistence type="predicted"/>
<dbReference type="Pfam" id="PF00664">
    <property type="entry name" value="ABC_membrane"/>
    <property type="match status" value="1"/>
</dbReference>
<evidence type="ECO:0000256" key="5">
    <source>
        <dbReference type="SAM" id="Phobius"/>
    </source>
</evidence>
<sequence>MSAIANRTVWSASHWKLPVVTLVVVTLALNVLGLSIPIAATQIFDRIIASPSSPTLAMLSLGVLGSALLEMLLRLARAYMIAQAGASYGAMMTCRVLASVATSDIDQRPMRSAGSLEYLGAVQQTKEKYNGQVLVGIVELLFLPVILLLIFYILPTAGMITLLLLAVFSAIFYRRSTALRQAVNANSRSSEDRYDFLFVMLSSMHGIKTLAIEEHILRRYEKLQARLAAGNNRAARLVGQMLNSAPIANQVIVAAMLAQGAFAVTSGQSTLGAVSALVLLGGRVMGPLQRAIFIIVQLRDVSSAQERIDDITTRRCSTRPRADLNVANEGRVSVQNLDYHPAEAAGTRQADSLGSENDDTGAQATGIRGANLEIHPGEFVTIAGPAEPLNTALMHLLAGIRAPTAGKLQINGEPPQVYPQALLNRCVGYVPPNGVMFRGTIRHNITRFGEVSVEEAMSVATMLGVEGAINRLPQGLDTELLGSASETIPPGLRQQLSIVRALAARPRLILFDRVDQGLDRTAYAGFHRLIGKLRGQATIIAVTEDSNLIDRAGRHFHLDRNGRLAPALGAVRSARVAYRDLTL</sequence>
<dbReference type="PROSITE" id="PS50893">
    <property type="entry name" value="ABC_TRANSPORTER_2"/>
    <property type="match status" value="1"/>
</dbReference>
<keyword evidence="10" id="KW-1185">Reference proteome</keyword>
<feature type="domain" description="ABC transporter" evidence="6">
    <location>
        <begin position="347"/>
        <end position="580"/>
    </location>
</feature>
<evidence type="ECO:0000259" key="7">
    <source>
        <dbReference type="PROSITE" id="PS50929"/>
    </source>
</evidence>
<protein>
    <submittedName>
        <fullName evidence="8">ABC transporter</fullName>
    </submittedName>
    <submittedName>
        <fullName evidence="9">ABC-type bacteriocin/lantibiotic exporter, contains an N-terminal double-glycine peptidase domain</fullName>
    </submittedName>
</protein>
<comment type="caution">
    <text evidence="8">The sequence shown here is derived from an EMBL/GenBank/DDBJ whole genome shotgun (WGS) entry which is preliminary data.</text>
</comment>
<dbReference type="GO" id="GO:0005524">
    <property type="term" value="F:ATP binding"/>
    <property type="evidence" value="ECO:0007669"/>
    <property type="project" value="InterPro"/>
</dbReference>
<dbReference type="Proteomes" id="UP000199541">
    <property type="component" value="Unassembled WGS sequence"/>
</dbReference>
<dbReference type="GO" id="GO:0016887">
    <property type="term" value="F:ATP hydrolysis activity"/>
    <property type="evidence" value="ECO:0007669"/>
    <property type="project" value="InterPro"/>
</dbReference>
<dbReference type="GO" id="GO:0005886">
    <property type="term" value="C:plasma membrane"/>
    <property type="evidence" value="ECO:0007669"/>
    <property type="project" value="UniProtKB-SubCell"/>
</dbReference>
<feature type="domain" description="ABC transmembrane type-1" evidence="7">
    <location>
        <begin position="20"/>
        <end position="300"/>
    </location>
</feature>
<reference evidence="9 10" key="2">
    <citation type="submission" date="2016-10" db="EMBL/GenBank/DDBJ databases">
        <authorList>
            <person name="Varghese N."/>
            <person name="Submissions S."/>
        </authorList>
    </citation>
    <scope>NUCLEOTIDE SEQUENCE [LARGE SCALE GENOMIC DNA]</scope>
    <source>
        <strain evidence="9 10">DSM 24802</strain>
    </source>
</reference>
<dbReference type="InterPro" id="IPR036640">
    <property type="entry name" value="ABC1_TM_sf"/>
</dbReference>
<evidence type="ECO:0000313" key="8">
    <source>
        <dbReference type="EMBL" id="GHE06367.1"/>
    </source>
</evidence>
<evidence type="ECO:0000256" key="3">
    <source>
        <dbReference type="ARBA" id="ARBA00022989"/>
    </source>
</evidence>
<comment type="subcellular location">
    <subcellularLocation>
        <location evidence="1">Cell membrane</location>
        <topology evidence="1">Multi-pass membrane protein</topology>
    </subcellularLocation>
</comment>
<name>A0AAN4UVI7_9RHOB</name>
<dbReference type="InterPro" id="IPR011527">
    <property type="entry name" value="ABC1_TM_dom"/>
</dbReference>
<organism evidence="8 11">
    <name type="scientific">Allgaiera indica</name>
    <dbReference type="NCBI Taxonomy" id="765699"/>
    <lineage>
        <taxon>Bacteria</taxon>
        <taxon>Pseudomonadati</taxon>
        <taxon>Pseudomonadota</taxon>
        <taxon>Alphaproteobacteria</taxon>
        <taxon>Rhodobacterales</taxon>
        <taxon>Paracoccaceae</taxon>
        <taxon>Allgaiera</taxon>
    </lineage>
</organism>
<evidence type="ECO:0000256" key="4">
    <source>
        <dbReference type="ARBA" id="ARBA00023136"/>
    </source>
</evidence>
<dbReference type="GO" id="GO:0034040">
    <property type="term" value="F:ATPase-coupled lipid transmembrane transporter activity"/>
    <property type="evidence" value="ECO:0007669"/>
    <property type="project" value="TreeGrafter"/>
</dbReference>
<dbReference type="InterPro" id="IPR003439">
    <property type="entry name" value="ABC_transporter-like_ATP-bd"/>
</dbReference>
<dbReference type="PROSITE" id="PS50929">
    <property type="entry name" value="ABC_TM1F"/>
    <property type="match status" value="1"/>
</dbReference>
<dbReference type="Gene3D" id="3.40.50.300">
    <property type="entry name" value="P-loop containing nucleotide triphosphate hydrolases"/>
    <property type="match status" value="1"/>
</dbReference>
<dbReference type="Pfam" id="PF00005">
    <property type="entry name" value="ABC_tran"/>
    <property type="match status" value="1"/>
</dbReference>
<dbReference type="InterPro" id="IPR027417">
    <property type="entry name" value="P-loop_NTPase"/>
</dbReference>
<dbReference type="PANTHER" id="PTHR24221:SF248">
    <property type="entry name" value="ABC TRANSPORTER TRANSMEMBRANE REGION"/>
    <property type="match status" value="1"/>
</dbReference>
<keyword evidence="3 5" id="KW-1133">Transmembrane helix</keyword>
<feature type="transmembrane region" description="Helical" evidence="5">
    <location>
        <begin position="56"/>
        <end position="73"/>
    </location>
</feature>
<reference evidence="8" key="1">
    <citation type="journal article" date="2014" name="Int. J. Syst. Evol. Microbiol.">
        <title>Complete genome sequence of Corynebacterium casei LMG S-19264T (=DSM 44701T), isolated from a smear-ripened cheese.</title>
        <authorList>
            <consortium name="US DOE Joint Genome Institute (JGI-PGF)"/>
            <person name="Walter F."/>
            <person name="Albersmeier A."/>
            <person name="Kalinowski J."/>
            <person name="Ruckert C."/>
        </authorList>
    </citation>
    <scope>NUCLEOTIDE SEQUENCE</scope>
    <source>
        <strain evidence="8">CGMCC 1.10859</strain>
    </source>
</reference>
<dbReference type="PANTHER" id="PTHR24221">
    <property type="entry name" value="ATP-BINDING CASSETTE SUB-FAMILY B"/>
    <property type="match status" value="1"/>
</dbReference>
<evidence type="ECO:0000313" key="10">
    <source>
        <dbReference type="Proteomes" id="UP000199541"/>
    </source>
</evidence>
<accession>A0AAN4UVI7</accession>
<dbReference type="AlphaFoldDB" id="A0AAN4UVI7"/>
<dbReference type="Proteomes" id="UP000634647">
    <property type="component" value="Unassembled WGS sequence"/>
</dbReference>
<keyword evidence="4 5" id="KW-0472">Membrane</keyword>
<keyword evidence="2 5" id="KW-0812">Transmembrane</keyword>
<feature type="transmembrane region" description="Helical" evidence="5">
    <location>
        <begin position="133"/>
        <end position="151"/>
    </location>
</feature>
<dbReference type="SUPFAM" id="SSF52540">
    <property type="entry name" value="P-loop containing nucleoside triphosphate hydrolases"/>
    <property type="match status" value="1"/>
</dbReference>
<dbReference type="GO" id="GO:0140359">
    <property type="term" value="F:ABC-type transporter activity"/>
    <property type="evidence" value="ECO:0007669"/>
    <property type="project" value="InterPro"/>
</dbReference>
<dbReference type="SUPFAM" id="SSF90123">
    <property type="entry name" value="ABC transporter transmembrane region"/>
    <property type="match status" value="1"/>
</dbReference>
<dbReference type="Gene3D" id="1.20.1560.10">
    <property type="entry name" value="ABC transporter type 1, transmembrane domain"/>
    <property type="match status" value="1"/>
</dbReference>
<dbReference type="EMBL" id="FNOB01000040">
    <property type="protein sequence ID" value="SDX90082.1"/>
    <property type="molecule type" value="Genomic_DNA"/>
</dbReference>
<gene>
    <name evidence="8" type="ORF">GCM10008024_40560</name>
    <name evidence="9" type="ORF">SAMN05444006_1406</name>
</gene>
<evidence type="ECO:0000259" key="6">
    <source>
        <dbReference type="PROSITE" id="PS50893"/>
    </source>
</evidence>
<reference evidence="8" key="3">
    <citation type="submission" date="2023-06" db="EMBL/GenBank/DDBJ databases">
        <authorList>
            <person name="Sun Q."/>
            <person name="Zhou Y."/>
        </authorList>
    </citation>
    <scope>NUCLEOTIDE SEQUENCE</scope>
    <source>
        <strain evidence="8">CGMCC 1.10859</strain>
    </source>
</reference>
<evidence type="ECO:0000256" key="2">
    <source>
        <dbReference type="ARBA" id="ARBA00022692"/>
    </source>
</evidence>
<dbReference type="RefSeq" id="WP_081824980.1">
    <property type="nucleotide sequence ID" value="NZ_BNAB01000040.1"/>
</dbReference>
<feature type="transmembrane region" description="Helical" evidence="5">
    <location>
        <begin position="20"/>
        <end position="44"/>
    </location>
</feature>
<evidence type="ECO:0000256" key="1">
    <source>
        <dbReference type="ARBA" id="ARBA00004651"/>
    </source>
</evidence>
<dbReference type="InterPro" id="IPR039421">
    <property type="entry name" value="Type_1_exporter"/>
</dbReference>
<evidence type="ECO:0000313" key="9">
    <source>
        <dbReference type="EMBL" id="SDX90082.1"/>
    </source>
</evidence>